<keyword evidence="15 19" id="KW-0560">Oxidoreductase</keyword>
<comment type="subunit">
    <text evidence="19">Component of the cbb3-type cytochrome c oxidase.</text>
</comment>
<dbReference type="InterPro" id="IPR038414">
    <property type="entry name" value="CcoP_N_sf"/>
</dbReference>
<protein>
    <recommendedName>
        <fullName evidence="19">Cbb3-type cytochrome c oxidase subunit</fullName>
    </recommendedName>
</protein>
<comment type="pathway">
    <text evidence="2 19">Energy metabolism; oxidative phosphorylation.</text>
</comment>
<keyword evidence="8 19" id="KW-0679">Respiratory chain</keyword>
<comment type="similarity">
    <text evidence="3 19">Belongs to the CcoP / FixP family.</text>
</comment>
<keyword evidence="11" id="KW-0677">Repeat</keyword>
<keyword evidence="23" id="KW-1185">Reference proteome</keyword>
<dbReference type="Proteomes" id="UP001564408">
    <property type="component" value="Unassembled WGS sequence"/>
</dbReference>
<dbReference type="SUPFAM" id="SSF46626">
    <property type="entry name" value="Cytochrome c"/>
    <property type="match status" value="2"/>
</dbReference>
<organism evidence="22 23">
    <name type="scientific">Thioalkalicoccus limnaeus</name>
    <dbReference type="NCBI Taxonomy" id="120681"/>
    <lineage>
        <taxon>Bacteria</taxon>
        <taxon>Pseudomonadati</taxon>
        <taxon>Pseudomonadota</taxon>
        <taxon>Gammaproteobacteria</taxon>
        <taxon>Chromatiales</taxon>
        <taxon>Chromatiaceae</taxon>
        <taxon>Thioalkalicoccus</taxon>
    </lineage>
</organism>
<feature type="transmembrane region" description="Helical" evidence="20">
    <location>
        <begin position="7"/>
        <end position="24"/>
    </location>
</feature>
<keyword evidence="10 19" id="KW-0479">Metal-binding</keyword>
<dbReference type="NCBIfam" id="TIGR00782">
    <property type="entry name" value="ccoP"/>
    <property type="match status" value="1"/>
</dbReference>
<dbReference type="InterPro" id="IPR032858">
    <property type="entry name" value="CcoP_N"/>
</dbReference>
<evidence type="ECO:0000256" key="18">
    <source>
        <dbReference type="ARBA" id="ARBA00023136"/>
    </source>
</evidence>
<evidence type="ECO:0000256" key="10">
    <source>
        <dbReference type="ARBA" id="ARBA00022723"/>
    </source>
</evidence>
<evidence type="ECO:0000256" key="12">
    <source>
        <dbReference type="ARBA" id="ARBA00022781"/>
    </source>
</evidence>
<evidence type="ECO:0000256" key="4">
    <source>
        <dbReference type="ARBA" id="ARBA00022448"/>
    </source>
</evidence>
<evidence type="ECO:0000256" key="17">
    <source>
        <dbReference type="ARBA" id="ARBA00023065"/>
    </source>
</evidence>
<evidence type="ECO:0000256" key="16">
    <source>
        <dbReference type="ARBA" id="ARBA00023004"/>
    </source>
</evidence>
<keyword evidence="13 19" id="KW-0249">Electron transport</keyword>
<dbReference type="Pfam" id="PF13442">
    <property type="entry name" value="Cytochrome_CBB3"/>
    <property type="match status" value="2"/>
</dbReference>
<evidence type="ECO:0000256" key="11">
    <source>
        <dbReference type="ARBA" id="ARBA00022737"/>
    </source>
</evidence>
<accession>A0ABV4BH52</accession>
<comment type="cofactor">
    <cofactor evidence="19">
        <name>heme c</name>
        <dbReference type="ChEBI" id="CHEBI:61717"/>
    </cofactor>
    <text evidence="19">Binds 2 heme C groups per subunit.</text>
</comment>
<evidence type="ECO:0000256" key="14">
    <source>
        <dbReference type="ARBA" id="ARBA00022989"/>
    </source>
</evidence>
<name>A0ABV4BH52_9GAMM</name>
<keyword evidence="7 19" id="KW-0349">Heme</keyword>
<evidence type="ECO:0000256" key="9">
    <source>
        <dbReference type="ARBA" id="ARBA00022692"/>
    </source>
</evidence>
<dbReference type="EMBL" id="JBDKXB010000030">
    <property type="protein sequence ID" value="MEY6433863.1"/>
    <property type="molecule type" value="Genomic_DNA"/>
</dbReference>
<keyword evidence="5 19" id="KW-1003">Cell membrane</keyword>
<evidence type="ECO:0000256" key="2">
    <source>
        <dbReference type="ARBA" id="ARBA00004673"/>
    </source>
</evidence>
<dbReference type="Gene3D" id="1.10.760.10">
    <property type="entry name" value="Cytochrome c-like domain"/>
    <property type="match status" value="2"/>
</dbReference>
<evidence type="ECO:0000256" key="19">
    <source>
        <dbReference type="PIRNR" id="PIRNR000006"/>
    </source>
</evidence>
<proteinExistence type="inferred from homology"/>
<comment type="function">
    <text evidence="19">C-type cytochrome. Part of the cbb3-type cytochrome c oxidase complex.</text>
</comment>
<dbReference type="InterPro" id="IPR036909">
    <property type="entry name" value="Cyt_c-like_dom_sf"/>
</dbReference>
<evidence type="ECO:0000313" key="22">
    <source>
        <dbReference type="EMBL" id="MEY6433863.1"/>
    </source>
</evidence>
<sequence length="298" mass="32910">MSSFWSGWIIVLTVGNIIAAVWLLRWTSKIDPDEVASGTTGHVWDGDLEEYNNPLPRWWLWLFYLTVVFAVVYLALYPGLGNFPGLLGWSQTGQYEEERVRIEERQRVFFARFDDLSIPELARDPDAMAAAANIFANRCAQCHGSDGRGAPGFPNLTDDDWLWGGDERSILTSIRDGRAGIMPPMGSVIGGEEGVVRMVEYVRGLAGLDHDPEMAAAAAPFWAICSACHGPDGTGMSAVGAPNLTNEDWLYGSDRPRIEETVSRGRQNQMPAQLPILGEQQTRLMAAYVMRLSGQVTD</sequence>
<dbReference type="PANTHER" id="PTHR33751:SF1">
    <property type="entry name" value="CBB3-TYPE CYTOCHROME C OXIDASE SUBUNIT FIXP"/>
    <property type="match status" value="1"/>
</dbReference>
<dbReference type="PANTHER" id="PTHR33751">
    <property type="entry name" value="CBB3-TYPE CYTOCHROME C OXIDASE SUBUNIT FIXP"/>
    <property type="match status" value="1"/>
</dbReference>
<dbReference type="InterPro" id="IPR009056">
    <property type="entry name" value="Cyt_c-like_dom"/>
</dbReference>
<dbReference type="InterPro" id="IPR050597">
    <property type="entry name" value="Cytochrome_c_Oxidase_Subunit"/>
</dbReference>
<dbReference type="RefSeq" id="WP_369668249.1">
    <property type="nucleotide sequence ID" value="NZ_JBDKXB010000030.1"/>
</dbReference>
<dbReference type="InterPro" id="IPR004678">
    <property type="entry name" value="Cyt_c_oxidase_cbb3_su3"/>
</dbReference>
<dbReference type="Gene3D" id="6.10.280.130">
    <property type="match status" value="1"/>
</dbReference>
<evidence type="ECO:0000256" key="15">
    <source>
        <dbReference type="ARBA" id="ARBA00023002"/>
    </source>
</evidence>
<dbReference type="PIRSF" id="PIRSF000006">
    <property type="entry name" value="Cbb3-Cox_fixP"/>
    <property type="match status" value="1"/>
</dbReference>
<evidence type="ECO:0000256" key="20">
    <source>
        <dbReference type="SAM" id="Phobius"/>
    </source>
</evidence>
<keyword evidence="14 20" id="KW-1133">Transmembrane helix</keyword>
<keyword evidence="12 19" id="KW-0375">Hydrogen ion transport</keyword>
<keyword evidence="4 19" id="KW-0813">Transport</keyword>
<evidence type="ECO:0000256" key="8">
    <source>
        <dbReference type="ARBA" id="ARBA00022660"/>
    </source>
</evidence>
<keyword evidence="9 20" id="KW-0812">Transmembrane</keyword>
<evidence type="ECO:0000256" key="1">
    <source>
        <dbReference type="ARBA" id="ARBA00004533"/>
    </source>
</evidence>
<evidence type="ECO:0000256" key="5">
    <source>
        <dbReference type="ARBA" id="ARBA00022475"/>
    </source>
</evidence>
<feature type="domain" description="Cytochrome c" evidence="21">
    <location>
        <begin position="126"/>
        <end position="293"/>
    </location>
</feature>
<reference evidence="22 23" key="1">
    <citation type="submission" date="2024-05" db="EMBL/GenBank/DDBJ databases">
        <title>Genome Sequence and Characterization of the New Strain Purple Sulfur Bacterium of Genus Thioalkalicoccus.</title>
        <authorList>
            <person name="Bryantseva I.A."/>
            <person name="Kyndt J.A."/>
            <person name="Imhoff J.F."/>
        </authorList>
    </citation>
    <scope>NUCLEOTIDE SEQUENCE [LARGE SCALE GENOMIC DNA]</scope>
    <source>
        <strain evidence="22 23">Um2</strain>
    </source>
</reference>
<keyword evidence="16 19" id="KW-0408">Iron</keyword>
<comment type="subcellular location">
    <subcellularLocation>
        <location evidence="1 19">Cell inner membrane</location>
    </subcellularLocation>
</comment>
<dbReference type="PROSITE" id="PS51007">
    <property type="entry name" value="CYTC"/>
    <property type="match status" value="1"/>
</dbReference>
<evidence type="ECO:0000256" key="3">
    <source>
        <dbReference type="ARBA" id="ARBA00006113"/>
    </source>
</evidence>
<comment type="caution">
    <text evidence="22">The sequence shown here is derived from an EMBL/GenBank/DDBJ whole genome shotgun (WGS) entry which is preliminary data.</text>
</comment>
<keyword evidence="17 19" id="KW-0406">Ion transport</keyword>
<evidence type="ECO:0000313" key="23">
    <source>
        <dbReference type="Proteomes" id="UP001564408"/>
    </source>
</evidence>
<keyword evidence="18 19" id="KW-0472">Membrane</keyword>
<feature type="transmembrane region" description="Helical" evidence="20">
    <location>
        <begin position="58"/>
        <end position="77"/>
    </location>
</feature>
<evidence type="ECO:0000259" key="21">
    <source>
        <dbReference type="PROSITE" id="PS51007"/>
    </source>
</evidence>
<evidence type="ECO:0000256" key="7">
    <source>
        <dbReference type="ARBA" id="ARBA00022617"/>
    </source>
</evidence>
<keyword evidence="6 19" id="KW-0997">Cell inner membrane</keyword>
<evidence type="ECO:0000256" key="6">
    <source>
        <dbReference type="ARBA" id="ARBA00022519"/>
    </source>
</evidence>
<evidence type="ECO:0000256" key="13">
    <source>
        <dbReference type="ARBA" id="ARBA00022982"/>
    </source>
</evidence>
<gene>
    <name evidence="22" type="primary">ccoP</name>
    <name evidence="22" type="ORF">ABC977_15775</name>
</gene>
<dbReference type="Pfam" id="PF14715">
    <property type="entry name" value="FixP_N"/>
    <property type="match status" value="1"/>
</dbReference>